<dbReference type="GO" id="GO:0032259">
    <property type="term" value="P:methylation"/>
    <property type="evidence" value="ECO:0007669"/>
    <property type="project" value="UniProtKB-KW"/>
</dbReference>
<dbReference type="Gene3D" id="3.40.50.150">
    <property type="entry name" value="Vaccinia Virus protein VP39"/>
    <property type="match status" value="1"/>
</dbReference>
<proteinExistence type="predicted"/>
<feature type="domain" description="Methyltransferase small" evidence="3">
    <location>
        <begin position="27"/>
        <end position="189"/>
    </location>
</feature>
<dbReference type="GO" id="GO:0008757">
    <property type="term" value="F:S-adenosylmethionine-dependent methyltransferase activity"/>
    <property type="evidence" value="ECO:0007669"/>
    <property type="project" value="InterPro"/>
</dbReference>
<dbReference type="PANTHER" id="PTHR47816:SF4">
    <property type="entry name" value="RIBOSOMAL RNA SMALL SUBUNIT METHYLTRANSFERASE C"/>
    <property type="match status" value="1"/>
</dbReference>
<evidence type="ECO:0000256" key="1">
    <source>
        <dbReference type="ARBA" id="ARBA00022603"/>
    </source>
</evidence>
<evidence type="ECO:0000313" key="4">
    <source>
        <dbReference type="EMBL" id="NKE09708.1"/>
    </source>
</evidence>
<reference evidence="4 5" key="1">
    <citation type="submission" date="2020-02" db="EMBL/GenBank/DDBJ databases">
        <authorList>
            <person name="Sun Q."/>
        </authorList>
    </citation>
    <scope>NUCLEOTIDE SEQUENCE [LARGE SCALE GENOMIC DNA]</scope>
    <source>
        <strain evidence="4 5">YIM 13062</strain>
    </source>
</reference>
<evidence type="ECO:0000313" key="5">
    <source>
        <dbReference type="Proteomes" id="UP000521379"/>
    </source>
</evidence>
<evidence type="ECO:0000256" key="2">
    <source>
        <dbReference type="ARBA" id="ARBA00022679"/>
    </source>
</evidence>
<dbReference type="SUPFAM" id="SSF53335">
    <property type="entry name" value="S-adenosyl-L-methionine-dependent methyltransferases"/>
    <property type="match status" value="1"/>
</dbReference>
<dbReference type="CDD" id="cd02440">
    <property type="entry name" value="AdoMet_MTases"/>
    <property type="match status" value="1"/>
</dbReference>
<dbReference type="Pfam" id="PF05175">
    <property type="entry name" value="MTS"/>
    <property type="match status" value="1"/>
</dbReference>
<dbReference type="PANTHER" id="PTHR47816">
    <property type="entry name" value="RIBOSOMAL RNA SMALL SUBUNIT METHYLTRANSFERASE C"/>
    <property type="match status" value="1"/>
</dbReference>
<evidence type="ECO:0000259" key="3">
    <source>
        <dbReference type="Pfam" id="PF05175"/>
    </source>
</evidence>
<sequence>MTVHYFLTPETPEQRTQMQVELRGRTVSVVTSAGVFSPKALDKGTAVLLDSAPDPAGSEFLDLGCGWGPITLALGLSGANLSTESTDDDAPRVTAVDVNERSLALTRDNAAANGVRAETYLPEDVPAERRFDVIWSNPPIRVGKEALHQILLQWLPRLSPDGVAWLVVQKNLGADSLQKWLVTALAEATGQSWDVKRSATSKGFRVLAVSRKSR</sequence>
<dbReference type="AlphaFoldDB" id="A0A846TKH3"/>
<gene>
    <name evidence="4" type="ORF">GTW58_07115</name>
</gene>
<keyword evidence="2 4" id="KW-0808">Transferase</keyword>
<comment type="caution">
    <text evidence="4">The sequence shown here is derived from an EMBL/GenBank/DDBJ whole genome shotgun (WGS) entry which is preliminary data.</text>
</comment>
<dbReference type="InterPro" id="IPR029063">
    <property type="entry name" value="SAM-dependent_MTases_sf"/>
</dbReference>
<accession>A0A846TKH3</accession>
<protein>
    <submittedName>
        <fullName evidence="4">Methyltransferase</fullName>
    </submittedName>
</protein>
<dbReference type="EMBL" id="JAAVUN010000011">
    <property type="protein sequence ID" value="NKE09708.1"/>
    <property type="molecule type" value="Genomic_DNA"/>
</dbReference>
<organism evidence="4 5">
    <name type="scientific">Kocuria subflava</name>
    <dbReference type="NCBI Taxonomy" id="1736139"/>
    <lineage>
        <taxon>Bacteria</taxon>
        <taxon>Bacillati</taxon>
        <taxon>Actinomycetota</taxon>
        <taxon>Actinomycetes</taxon>
        <taxon>Micrococcales</taxon>
        <taxon>Micrococcaceae</taxon>
        <taxon>Kocuria</taxon>
    </lineage>
</organism>
<name>A0A846TKH3_9MICC</name>
<dbReference type="InterPro" id="IPR046977">
    <property type="entry name" value="RsmC/RlmG"/>
</dbReference>
<dbReference type="RefSeq" id="WP_119933274.1">
    <property type="nucleotide sequence ID" value="NZ_JAAVUN010000011.1"/>
</dbReference>
<dbReference type="InterPro" id="IPR007848">
    <property type="entry name" value="Small_mtfrase_dom"/>
</dbReference>
<keyword evidence="5" id="KW-1185">Reference proteome</keyword>
<dbReference type="Proteomes" id="UP000521379">
    <property type="component" value="Unassembled WGS sequence"/>
</dbReference>
<keyword evidence="1 4" id="KW-0489">Methyltransferase</keyword>